<organism evidence="2 3">
    <name type="scientific">Nocardioides dubius</name>
    <dbReference type="NCBI Taxonomy" id="317019"/>
    <lineage>
        <taxon>Bacteria</taxon>
        <taxon>Bacillati</taxon>
        <taxon>Actinomycetota</taxon>
        <taxon>Actinomycetes</taxon>
        <taxon>Propionibacteriales</taxon>
        <taxon>Nocardioidaceae</taxon>
        <taxon>Nocardioides</taxon>
    </lineage>
</organism>
<keyword evidence="1" id="KW-1133">Transmembrane helix</keyword>
<feature type="transmembrane region" description="Helical" evidence="1">
    <location>
        <begin position="223"/>
        <end position="242"/>
    </location>
</feature>
<evidence type="ECO:0000313" key="3">
    <source>
        <dbReference type="Proteomes" id="UP001501581"/>
    </source>
</evidence>
<feature type="transmembrane region" description="Helical" evidence="1">
    <location>
        <begin position="80"/>
        <end position="104"/>
    </location>
</feature>
<reference evidence="3" key="1">
    <citation type="journal article" date="2019" name="Int. J. Syst. Evol. Microbiol.">
        <title>The Global Catalogue of Microorganisms (GCM) 10K type strain sequencing project: providing services to taxonomists for standard genome sequencing and annotation.</title>
        <authorList>
            <consortium name="The Broad Institute Genomics Platform"/>
            <consortium name="The Broad Institute Genome Sequencing Center for Infectious Disease"/>
            <person name="Wu L."/>
            <person name="Ma J."/>
        </authorList>
    </citation>
    <scope>NUCLEOTIDE SEQUENCE [LARGE SCALE GENOMIC DNA]</scope>
    <source>
        <strain evidence="3">JCM 13008</strain>
    </source>
</reference>
<feature type="transmembrane region" description="Helical" evidence="1">
    <location>
        <begin position="35"/>
        <end position="68"/>
    </location>
</feature>
<evidence type="ECO:0000256" key="1">
    <source>
        <dbReference type="SAM" id="Phobius"/>
    </source>
</evidence>
<keyword evidence="1" id="KW-0812">Transmembrane</keyword>
<dbReference type="Proteomes" id="UP001501581">
    <property type="component" value="Unassembled WGS sequence"/>
</dbReference>
<evidence type="ECO:0000313" key="2">
    <source>
        <dbReference type="EMBL" id="GAA1093964.1"/>
    </source>
</evidence>
<gene>
    <name evidence="2" type="ORF">GCM10009668_06960</name>
</gene>
<dbReference type="EMBL" id="BAAALG010000002">
    <property type="protein sequence ID" value="GAA1093964.1"/>
    <property type="molecule type" value="Genomic_DNA"/>
</dbReference>
<keyword evidence="1" id="KW-0472">Membrane</keyword>
<accession>A0ABP4E5Z1</accession>
<name>A0ABP4E5Z1_9ACTN</name>
<feature type="transmembrane region" description="Helical" evidence="1">
    <location>
        <begin position="124"/>
        <end position="146"/>
    </location>
</feature>
<feature type="transmembrane region" description="Helical" evidence="1">
    <location>
        <begin position="176"/>
        <end position="196"/>
    </location>
</feature>
<proteinExistence type="predicted"/>
<protein>
    <submittedName>
        <fullName evidence="2">Uncharacterized protein</fullName>
    </submittedName>
</protein>
<comment type="caution">
    <text evidence="2">The sequence shown here is derived from an EMBL/GenBank/DDBJ whole genome shotgun (WGS) entry which is preliminary data.</text>
</comment>
<keyword evidence="3" id="KW-1185">Reference proteome</keyword>
<sequence>MSWLALWLLGAGLCDLAHSVRPARHLPSAVGAAGTLLFGLLAGLSSGADLAALPLLAGAVAGWGYLVTFGFGRGRAPMALAGYAVVTGLLLLIAQQAGAVGGAFGRWVESTPLPVLAERDPEQVLLLLAVLVAQMSTGNVIVRLVLAATGTVNPGKGPDATSTLKGGRLLGPMERVFIVGLGVAGHATAASIVVAAKGLLRWPELQARRDAATGPSIDDVTEYFLVGSFVSWLWALGGLVLLA</sequence>
<dbReference type="RefSeq" id="WP_343991395.1">
    <property type="nucleotide sequence ID" value="NZ_BAAALG010000002.1"/>
</dbReference>